<evidence type="ECO:0000313" key="3">
    <source>
        <dbReference type="Proteomes" id="UP001596058"/>
    </source>
</evidence>
<keyword evidence="1" id="KW-0472">Membrane</keyword>
<dbReference type="InterPro" id="IPR018750">
    <property type="entry name" value="DUF2306_membrane"/>
</dbReference>
<dbReference type="EMBL" id="JBHSPA010000086">
    <property type="protein sequence ID" value="MFC5832837.1"/>
    <property type="molecule type" value="Genomic_DNA"/>
</dbReference>
<organism evidence="2 3">
    <name type="scientific">Nonomuraea insulae</name>
    <dbReference type="NCBI Taxonomy" id="1616787"/>
    <lineage>
        <taxon>Bacteria</taxon>
        <taxon>Bacillati</taxon>
        <taxon>Actinomycetota</taxon>
        <taxon>Actinomycetes</taxon>
        <taxon>Streptosporangiales</taxon>
        <taxon>Streptosporangiaceae</taxon>
        <taxon>Nonomuraea</taxon>
    </lineage>
</organism>
<evidence type="ECO:0000256" key="1">
    <source>
        <dbReference type="SAM" id="Phobius"/>
    </source>
</evidence>
<feature type="transmembrane region" description="Helical" evidence="1">
    <location>
        <begin position="87"/>
        <end position="108"/>
    </location>
</feature>
<protein>
    <submittedName>
        <fullName evidence="2">DUF2306 domain-containing protein</fullName>
    </submittedName>
</protein>
<feature type="transmembrane region" description="Helical" evidence="1">
    <location>
        <begin position="114"/>
        <end position="139"/>
    </location>
</feature>
<accession>A0ABW1D5R5</accession>
<proteinExistence type="predicted"/>
<dbReference type="RefSeq" id="WP_379522274.1">
    <property type="nucleotide sequence ID" value="NZ_JBHSPA010000086.1"/>
</dbReference>
<name>A0ABW1D5R5_9ACTN</name>
<keyword evidence="1" id="KW-0812">Transmembrane</keyword>
<feature type="transmembrane region" description="Helical" evidence="1">
    <location>
        <begin position="182"/>
        <end position="201"/>
    </location>
</feature>
<gene>
    <name evidence="2" type="ORF">ACFPZ3_54090</name>
</gene>
<dbReference type="Pfam" id="PF10067">
    <property type="entry name" value="DUF2306"/>
    <property type="match status" value="1"/>
</dbReference>
<feature type="transmembrane region" description="Helical" evidence="1">
    <location>
        <begin position="151"/>
        <end position="170"/>
    </location>
</feature>
<dbReference type="Proteomes" id="UP001596058">
    <property type="component" value="Unassembled WGS sequence"/>
</dbReference>
<feature type="transmembrane region" description="Helical" evidence="1">
    <location>
        <begin position="47"/>
        <end position="67"/>
    </location>
</feature>
<sequence length="239" mass="25690">MRTKASWPVPTGLIVLSFIPVLAGAIRLTELTGGAEVTAANARFFGSPVPIVAHIVGVTLYSVLGAFQFAPRFRRRRPGWHRVSGRVVAGSGLVAALSALWMTLFYAVPPGDQGLLTVFRLVFGSAMLASLVLGLAAILRRDVRRHRAWMMRAYALGLGAGTQALTLGIWEGISGPPDDVTHALLMGASWAINAAVAEWIIRRSTPDAVGLVRPHGDLDPVADRQFGHQARDMAFHRAQ</sequence>
<reference evidence="3" key="1">
    <citation type="journal article" date="2019" name="Int. J. Syst. Evol. Microbiol.">
        <title>The Global Catalogue of Microorganisms (GCM) 10K type strain sequencing project: providing services to taxonomists for standard genome sequencing and annotation.</title>
        <authorList>
            <consortium name="The Broad Institute Genomics Platform"/>
            <consortium name="The Broad Institute Genome Sequencing Center for Infectious Disease"/>
            <person name="Wu L."/>
            <person name="Ma J."/>
        </authorList>
    </citation>
    <scope>NUCLEOTIDE SEQUENCE [LARGE SCALE GENOMIC DNA]</scope>
    <source>
        <strain evidence="3">CCUG 53903</strain>
    </source>
</reference>
<evidence type="ECO:0000313" key="2">
    <source>
        <dbReference type="EMBL" id="MFC5832837.1"/>
    </source>
</evidence>
<keyword evidence="1" id="KW-1133">Transmembrane helix</keyword>
<comment type="caution">
    <text evidence="2">The sequence shown here is derived from an EMBL/GenBank/DDBJ whole genome shotgun (WGS) entry which is preliminary data.</text>
</comment>
<keyword evidence="3" id="KW-1185">Reference proteome</keyword>